<keyword evidence="8" id="KW-1185">Reference proteome</keyword>
<accession>A0ABS0JM65</accession>
<dbReference type="Proteomes" id="UP000614915">
    <property type="component" value="Unassembled WGS sequence"/>
</dbReference>
<keyword evidence="4 5" id="KW-0472">Membrane</keyword>
<dbReference type="Pfam" id="PF07291">
    <property type="entry name" value="MauE"/>
    <property type="match status" value="1"/>
</dbReference>
<protein>
    <submittedName>
        <fullName evidence="7">Membrane protein YphA (DoxX/SURF4 family)</fullName>
    </submittedName>
</protein>
<dbReference type="RefSeq" id="WP_307788130.1">
    <property type="nucleotide sequence ID" value="NZ_CP108567.1"/>
</dbReference>
<comment type="caution">
    <text evidence="7">The sequence shown here is derived from an EMBL/GenBank/DDBJ whole genome shotgun (WGS) entry which is preliminary data.</text>
</comment>
<evidence type="ECO:0000313" key="8">
    <source>
        <dbReference type="Proteomes" id="UP000614915"/>
    </source>
</evidence>
<comment type="subcellular location">
    <subcellularLocation>
        <location evidence="1">Membrane</location>
        <topology evidence="1">Multi-pass membrane protein</topology>
    </subcellularLocation>
</comment>
<proteinExistence type="predicted"/>
<keyword evidence="3 5" id="KW-1133">Transmembrane helix</keyword>
<reference evidence="7 8" key="1">
    <citation type="submission" date="2020-11" db="EMBL/GenBank/DDBJ databases">
        <title>Sequencing the genomes of 1000 actinobacteria strains.</title>
        <authorList>
            <person name="Klenk H.-P."/>
        </authorList>
    </citation>
    <scope>NUCLEOTIDE SEQUENCE [LARGE SCALE GENOMIC DNA]</scope>
    <source>
        <strain evidence="7 8">DSM 101692</strain>
    </source>
</reference>
<sequence length="163" mass="17017">MIRSAWLTTAARAGLAAVWLVAGAAKVGDLAASGRTVNAYRILPYEAATAFGAMLPFIELALGVLLLLGLGTRLAAGISAVLLIGFIIGIVWVWAHGYRIDCGCFGGGGDLAANQRPTYLLDLLRDGFFLLLAGFLTARPAGRLAIDNWLQATPVVAGRTGFS</sequence>
<keyword evidence="2 5" id="KW-0812">Transmembrane</keyword>
<feature type="domain" description="Methylamine utilisation protein MauE" evidence="6">
    <location>
        <begin position="5"/>
        <end position="137"/>
    </location>
</feature>
<name>A0ABS0JM65_9ACTN</name>
<evidence type="ECO:0000256" key="5">
    <source>
        <dbReference type="SAM" id="Phobius"/>
    </source>
</evidence>
<dbReference type="InterPro" id="IPR009908">
    <property type="entry name" value="Methylamine_util_MauE"/>
</dbReference>
<feature type="transmembrane region" description="Helical" evidence="5">
    <location>
        <begin position="47"/>
        <end position="68"/>
    </location>
</feature>
<gene>
    <name evidence="7" type="ORF">IW248_004412</name>
</gene>
<organism evidence="7 8">
    <name type="scientific">Micromonospora ureilytica</name>
    <dbReference type="NCBI Taxonomy" id="709868"/>
    <lineage>
        <taxon>Bacteria</taxon>
        <taxon>Bacillati</taxon>
        <taxon>Actinomycetota</taxon>
        <taxon>Actinomycetes</taxon>
        <taxon>Micromonosporales</taxon>
        <taxon>Micromonosporaceae</taxon>
        <taxon>Micromonospora</taxon>
    </lineage>
</organism>
<evidence type="ECO:0000256" key="1">
    <source>
        <dbReference type="ARBA" id="ARBA00004141"/>
    </source>
</evidence>
<feature type="transmembrane region" description="Helical" evidence="5">
    <location>
        <begin position="75"/>
        <end position="95"/>
    </location>
</feature>
<evidence type="ECO:0000256" key="4">
    <source>
        <dbReference type="ARBA" id="ARBA00023136"/>
    </source>
</evidence>
<dbReference type="EMBL" id="JADOTX010000001">
    <property type="protein sequence ID" value="MBG6068125.1"/>
    <property type="molecule type" value="Genomic_DNA"/>
</dbReference>
<evidence type="ECO:0000259" key="6">
    <source>
        <dbReference type="Pfam" id="PF07291"/>
    </source>
</evidence>
<evidence type="ECO:0000313" key="7">
    <source>
        <dbReference type="EMBL" id="MBG6068125.1"/>
    </source>
</evidence>
<evidence type="ECO:0000256" key="2">
    <source>
        <dbReference type="ARBA" id="ARBA00022692"/>
    </source>
</evidence>
<evidence type="ECO:0000256" key="3">
    <source>
        <dbReference type="ARBA" id="ARBA00022989"/>
    </source>
</evidence>